<sequence length="484" mass="52324">MDFSIENSRPTPGREAPTTPGTEPAELAIAATNICAATHEREIGGLTALQADCQGTKTTVDEAEEVGFNRTFPPKASEPPNSDTPNSTDIARDVHPGTDIPERDSERRSRAPSRSCTRVLRSSRDSLRARSRTPIARAGPSLSQGGTDEARRDRPSEPVQCVPMEDGLKAKDGGDQFLVTLKPQVVLTRLEDEAAYSDSAASMISVSSRSRSSHEALNESPSRKRTREAVDGRSSRASFNCKSSKSRGRGRPITTGARAEKLLKQEAAKKAKRDAWDEEALHGVLEWSRKMTEAKNRAEYLARELTSTEMVQNIRTSCDSIYFAADKSRHLSGPFERIIKQGVAMIMGAVETLVARSPNEEIRRLSAQNENLKFQLEELRKEVLLLKAERSAAAVPATAPLTPTVPTEESTEPMAEDSRPCPPAKKKKPAPTTEAPKVPSPATSRKAPAKKAAQKQAPPQKEVVVPSAAASRGTPAASTPAIPA</sequence>
<keyword evidence="1" id="KW-0175">Coiled coil</keyword>
<feature type="compositionally biased region" description="Low complexity" evidence="2">
    <location>
        <begin position="392"/>
        <end position="408"/>
    </location>
</feature>
<gene>
    <name evidence="3" type="ORF">ABMA28_009074</name>
</gene>
<reference evidence="3 4" key="1">
    <citation type="submission" date="2024-06" db="EMBL/GenBank/DDBJ databases">
        <title>A chromosome-level genome assembly of beet webworm, Loxostege sticticalis.</title>
        <authorList>
            <person name="Zhang Y."/>
        </authorList>
    </citation>
    <scope>NUCLEOTIDE SEQUENCE [LARGE SCALE GENOMIC DNA]</scope>
    <source>
        <strain evidence="3">AQ028</strain>
        <tissue evidence="3">Male pupae</tissue>
    </source>
</reference>
<evidence type="ECO:0000313" key="4">
    <source>
        <dbReference type="Proteomes" id="UP001549921"/>
    </source>
</evidence>
<evidence type="ECO:0000256" key="2">
    <source>
        <dbReference type="SAM" id="MobiDB-lite"/>
    </source>
</evidence>
<feature type="region of interest" description="Disordered" evidence="2">
    <location>
        <begin position="60"/>
        <end position="177"/>
    </location>
</feature>
<dbReference type="Proteomes" id="UP001549921">
    <property type="component" value="Unassembled WGS sequence"/>
</dbReference>
<feature type="compositionally biased region" description="Basic and acidic residues" evidence="2">
    <location>
        <begin position="90"/>
        <end position="109"/>
    </location>
</feature>
<feature type="compositionally biased region" description="Polar residues" evidence="2">
    <location>
        <begin position="1"/>
        <end position="10"/>
    </location>
</feature>
<dbReference type="AlphaFoldDB" id="A0ABD0SG52"/>
<comment type="caution">
    <text evidence="3">The sequence shown here is derived from an EMBL/GenBank/DDBJ whole genome shotgun (WGS) entry which is preliminary data.</text>
</comment>
<name>A0ABD0SG52_LOXSC</name>
<proteinExistence type="predicted"/>
<feature type="region of interest" description="Disordered" evidence="2">
    <location>
        <begin position="202"/>
        <end position="255"/>
    </location>
</feature>
<feature type="region of interest" description="Disordered" evidence="2">
    <location>
        <begin position="392"/>
        <end position="484"/>
    </location>
</feature>
<feature type="compositionally biased region" description="Polar residues" evidence="2">
    <location>
        <begin position="79"/>
        <end position="89"/>
    </location>
</feature>
<organism evidence="3 4">
    <name type="scientific">Loxostege sticticalis</name>
    <name type="common">Beet webworm moth</name>
    <dbReference type="NCBI Taxonomy" id="481309"/>
    <lineage>
        <taxon>Eukaryota</taxon>
        <taxon>Metazoa</taxon>
        <taxon>Ecdysozoa</taxon>
        <taxon>Arthropoda</taxon>
        <taxon>Hexapoda</taxon>
        <taxon>Insecta</taxon>
        <taxon>Pterygota</taxon>
        <taxon>Neoptera</taxon>
        <taxon>Endopterygota</taxon>
        <taxon>Lepidoptera</taxon>
        <taxon>Glossata</taxon>
        <taxon>Ditrysia</taxon>
        <taxon>Pyraloidea</taxon>
        <taxon>Crambidae</taxon>
        <taxon>Pyraustinae</taxon>
        <taxon>Loxostege</taxon>
    </lineage>
</organism>
<feature type="non-terminal residue" evidence="3">
    <location>
        <position position="484"/>
    </location>
</feature>
<dbReference type="EMBL" id="JBEDNZ010000022">
    <property type="protein sequence ID" value="KAL0818652.1"/>
    <property type="molecule type" value="Genomic_DNA"/>
</dbReference>
<evidence type="ECO:0000313" key="3">
    <source>
        <dbReference type="EMBL" id="KAL0818652.1"/>
    </source>
</evidence>
<feature type="coiled-coil region" evidence="1">
    <location>
        <begin position="362"/>
        <end position="389"/>
    </location>
</feature>
<protein>
    <submittedName>
        <fullName evidence="3">Uncharacterized protein</fullName>
    </submittedName>
</protein>
<evidence type="ECO:0000256" key="1">
    <source>
        <dbReference type="SAM" id="Coils"/>
    </source>
</evidence>
<feature type="region of interest" description="Disordered" evidence="2">
    <location>
        <begin position="1"/>
        <end position="24"/>
    </location>
</feature>
<accession>A0ABD0SG52</accession>